<accession>A0AAE0N1N1</accession>
<evidence type="ECO:0000256" key="3">
    <source>
        <dbReference type="ARBA" id="ARBA00023002"/>
    </source>
</evidence>
<proteinExistence type="predicted"/>
<evidence type="ECO:0000256" key="4">
    <source>
        <dbReference type="ARBA" id="ARBA00023033"/>
    </source>
</evidence>
<organism evidence="6 7">
    <name type="scientific">Lasiosphaeria ovina</name>
    <dbReference type="NCBI Taxonomy" id="92902"/>
    <lineage>
        <taxon>Eukaryota</taxon>
        <taxon>Fungi</taxon>
        <taxon>Dikarya</taxon>
        <taxon>Ascomycota</taxon>
        <taxon>Pezizomycotina</taxon>
        <taxon>Sordariomycetes</taxon>
        <taxon>Sordariomycetidae</taxon>
        <taxon>Sordariales</taxon>
        <taxon>Lasiosphaeriaceae</taxon>
        <taxon>Lasiosphaeria</taxon>
    </lineage>
</organism>
<dbReference type="SUPFAM" id="SSF51905">
    <property type="entry name" value="FAD/NAD(P)-binding domain"/>
    <property type="match status" value="1"/>
</dbReference>
<gene>
    <name evidence="6" type="ORF">B0T24DRAFT_559202</name>
</gene>
<dbReference type="PRINTS" id="PR00420">
    <property type="entry name" value="RNGMNOXGNASE"/>
</dbReference>
<evidence type="ECO:0000313" key="7">
    <source>
        <dbReference type="Proteomes" id="UP001287356"/>
    </source>
</evidence>
<dbReference type="GO" id="GO:0004497">
    <property type="term" value="F:monooxygenase activity"/>
    <property type="evidence" value="ECO:0007669"/>
    <property type="project" value="UniProtKB-KW"/>
</dbReference>
<dbReference type="Gene3D" id="3.50.50.60">
    <property type="entry name" value="FAD/NAD(P)-binding domain"/>
    <property type="match status" value="1"/>
</dbReference>
<dbReference type="InterPro" id="IPR002938">
    <property type="entry name" value="FAD-bd"/>
</dbReference>
<feature type="domain" description="FAD-binding" evidence="5">
    <location>
        <begin position="6"/>
        <end position="330"/>
    </location>
</feature>
<dbReference type="EMBL" id="JAULSN010000007">
    <property type="protein sequence ID" value="KAK3367452.1"/>
    <property type="molecule type" value="Genomic_DNA"/>
</dbReference>
<dbReference type="PANTHER" id="PTHR46972">
    <property type="entry name" value="MONOOXYGENASE ASQM-RELATED"/>
    <property type="match status" value="1"/>
</dbReference>
<keyword evidence="2" id="KW-0274">FAD</keyword>
<dbReference type="InterPro" id="IPR036188">
    <property type="entry name" value="FAD/NAD-bd_sf"/>
</dbReference>
<sequence>MDAPAIAIIGGGPCGLTLARLLECKGINYLVFERDASEHSNRSGGSLDIHGETGQRALDEAGLLDEFKRYARYDDTSFTLSDKLGERLIHTGQGRDAPEIDRVELRQLLLDAIPKEKIRWGHTLTGAAVGHDNNPSLEFSNGVVLSGFKLVVGADGAWSKVRSVLTDATPKYSGKTNLESSINKESPIYNVTASKAGPGTHVAIGSGKLIVTQRQGSGSYRNYFGIPISENVFRNSAIDISETETVRNLLLSNFFADWSDEYQNLIRHATKFRAWPLYTLSVEDMGWKPVLGFTLAGDAAHLAIPNGEGVNLAMTDSLNLAFKIAEHGTDNLAQAVQEYEADMFLRAVGTISEGKAMLDIMYAEDPQPCLQLLSG</sequence>
<dbReference type="Pfam" id="PF01494">
    <property type="entry name" value="FAD_binding_3"/>
    <property type="match status" value="1"/>
</dbReference>
<dbReference type="Proteomes" id="UP001287356">
    <property type="component" value="Unassembled WGS sequence"/>
</dbReference>
<dbReference type="PANTHER" id="PTHR46972:SF1">
    <property type="entry name" value="FAD DEPENDENT OXIDOREDUCTASE DOMAIN-CONTAINING PROTEIN"/>
    <property type="match status" value="1"/>
</dbReference>
<name>A0AAE0N1N1_9PEZI</name>
<reference evidence="6" key="2">
    <citation type="submission" date="2023-06" db="EMBL/GenBank/DDBJ databases">
        <authorList>
            <consortium name="Lawrence Berkeley National Laboratory"/>
            <person name="Haridas S."/>
            <person name="Hensen N."/>
            <person name="Bonometti L."/>
            <person name="Westerberg I."/>
            <person name="Brannstrom I.O."/>
            <person name="Guillou S."/>
            <person name="Cros-Aarteil S."/>
            <person name="Calhoun S."/>
            <person name="Kuo A."/>
            <person name="Mondo S."/>
            <person name="Pangilinan J."/>
            <person name="Riley R."/>
            <person name="Labutti K."/>
            <person name="Andreopoulos B."/>
            <person name="Lipzen A."/>
            <person name="Chen C."/>
            <person name="Yanf M."/>
            <person name="Daum C."/>
            <person name="Ng V."/>
            <person name="Clum A."/>
            <person name="Steindorff A."/>
            <person name="Ohm R."/>
            <person name="Martin F."/>
            <person name="Silar P."/>
            <person name="Natvig D."/>
            <person name="Lalanne C."/>
            <person name="Gautier V."/>
            <person name="Ament-Velasquez S.L."/>
            <person name="Kruys A."/>
            <person name="Hutchinson M.I."/>
            <person name="Powell A.J."/>
            <person name="Barry K."/>
            <person name="Miller A.N."/>
            <person name="Grigoriev I.V."/>
            <person name="Debuchy R."/>
            <person name="Gladieux P."/>
            <person name="Thoren M.H."/>
            <person name="Johannesson H."/>
        </authorList>
    </citation>
    <scope>NUCLEOTIDE SEQUENCE</scope>
    <source>
        <strain evidence="6">CBS 958.72</strain>
    </source>
</reference>
<dbReference type="GO" id="GO:0071949">
    <property type="term" value="F:FAD binding"/>
    <property type="evidence" value="ECO:0007669"/>
    <property type="project" value="InterPro"/>
</dbReference>
<evidence type="ECO:0000256" key="1">
    <source>
        <dbReference type="ARBA" id="ARBA00022630"/>
    </source>
</evidence>
<keyword evidence="3" id="KW-0560">Oxidoreductase</keyword>
<evidence type="ECO:0000256" key="2">
    <source>
        <dbReference type="ARBA" id="ARBA00022827"/>
    </source>
</evidence>
<comment type="caution">
    <text evidence="6">The sequence shown here is derived from an EMBL/GenBank/DDBJ whole genome shotgun (WGS) entry which is preliminary data.</text>
</comment>
<dbReference type="AlphaFoldDB" id="A0AAE0N1N1"/>
<evidence type="ECO:0000259" key="5">
    <source>
        <dbReference type="Pfam" id="PF01494"/>
    </source>
</evidence>
<keyword evidence="7" id="KW-1185">Reference proteome</keyword>
<keyword evidence="1" id="KW-0285">Flavoprotein</keyword>
<keyword evidence="4" id="KW-0503">Monooxygenase</keyword>
<evidence type="ECO:0000313" key="6">
    <source>
        <dbReference type="EMBL" id="KAK3367452.1"/>
    </source>
</evidence>
<protein>
    <recommendedName>
        <fullName evidence="5">FAD-binding domain-containing protein</fullName>
    </recommendedName>
</protein>
<reference evidence="6" key="1">
    <citation type="journal article" date="2023" name="Mol. Phylogenet. Evol.">
        <title>Genome-scale phylogeny and comparative genomics of the fungal order Sordariales.</title>
        <authorList>
            <person name="Hensen N."/>
            <person name="Bonometti L."/>
            <person name="Westerberg I."/>
            <person name="Brannstrom I.O."/>
            <person name="Guillou S."/>
            <person name="Cros-Aarteil S."/>
            <person name="Calhoun S."/>
            <person name="Haridas S."/>
            <person name="Kuo A."/>
            <person name="Mondo S."/>
            <person name="Pangilinan J."/>
            <person name="Riley R."/>
            <person name="LaButti K."/>
            <person name="Andreopoulos B."/>
            <person name="Lipzen A."/>
            <person name="Chen C."/>
            <person name="Yan M."/>
            <person name="Daum C."/>
            <person name="Ng V."/>
            <person name="Clum A."/>
            <person name="Steindorff A."/>
            <person name="Ohm R.A."/>
            <person name="Martin F."/>
            <person name="Silar P."/>
            <person name="Natvig D.O."/>
            <person name="Lalanne C."/>
            <person name="Gautier V."/>
            <person name="Ament-Velasquez S.L."/>
            <person name="Kruys A."/>
            <person name="Hutchinson M.I."/>
            <person name="Powell A.J."/>
            <person name="Barry K."/>
            <person name="Miller A.N."/>
            <person name="Grigoriev I.V."/>
            <person name="Debuchy R."/>
            <person name="Gladieux P."/>
            <person name="Hiltunen Thoren M."/>
            <person name="Johannesson H."/>
        </authorList>
    </citation>
    <scope>NUCLEOTIDE SEQUENCE</scope>
    <source>
        <strain evidence="6">CBS 958.72</strain>
    </source>
</reference>